<sequence>MVTIISNFDINSMGLNLLYVTPTSSCSILLSNSFTWLSCSFFSSFILCSRRWVVVGCCRSSHVVGNFQSSNIGLPGFSFSLDGYMLSPRNSLDISLCTVSSSTRTDRTMI</sequence>
<dbReference type="AlphaFoldDB" id="A0A8D9FBF4"/>
<proteinExistence type="predicted"/>
<reference evidence="1" key="1">
    <citation type="submission" date="2021-05" db="EMBL/GenBank/DDBJ databases">
        <authorList>
            <person name="Alioto T."/>
            <person name="Alioto T."/>
            <person name="Gomez Garrido J."/>
        </authorList>
    </citation>
    <scope>NUCLEOTIDE SEQUENCE</scope>
</reference>
<dbReference type="EMBL" id="HBUF01638599">
    <property type="protein sequence ID" value="CAG6784588.1"/>
    <property type="molecule type" value="Transcribed_RNA"/>
</dbReference>
<accession>A0A8D9FBF4</accession>
<name>A0A8D9FBF4_9HEMI</name>
<evidence type="ECO:0000313" key="1">
    <source>
        <dbReference type="EMBL" id="CAG6784588.1"/>
    </source>
</evidence>
<dbReference type="EMBL" id="HBUF01638600">
    <property type="protein sequence ID" value="CAG6784589.1"/>
    <property type="molecule type" value="Transcribed_RNA"/>
</dbReference>
<organism evidence="1">
    <name type="scientific">Cacopsylla melanoneura</name>
    <dbReference type="NCBI Taxonomy" id="428564"/>
    <lineage>
        <taxon>Eukaryota</taxon>
        <taxon>Metazoa</taxon>
        <taxon>Ecdysozoa</taxon>
        <taxon>Arthropoda</taxon>
        <taxon>Hexapoda</taxon>
        <taxon>Insecta</taxon>
        <taxon>Pterygota</taxon>
        <taxon>Neoptera</taxon>
        <taxon>Paraneoptera</taxon>
        <taxon>Hemiptera</taxon>
        <taxon>Sternorrhyncha</taxon>
        <taxon>Psylloidea</taxon>
        <taxon>Psyllidae</taxon>
        <taxon>Psyllinae</taxon>
        <taxon>Cacopsylla</taxon>
    </lineage>
</organism>
<protein>
    <submittedName>
        <fullName evidence="1">Uncharacterized protein</fullName>
    </submittedName>
</protein>